<reference evidence="1 2" key="1">
    <citation type="submission" date="2015-04" db="EMBL/GenBank/DDBJ databases">
        <title>The draft genome sequence of Fusarium langsethiae, a T-2/HT-2 mycotoxin producer.</title>
        <authorList>
            <person name="Lysoe E."/>
            <person name="Divon H.H."/>
            <person name="Terzi V."/>
            <person name="Orru L."/>
            <person name="Lamontanara A."/>
            <person name="Kolseth A.-K."/>
            <person name="Frandsen R.J."/>
            <person name="Nielsen K."/>
            <person name="Thrane U."/>
        </authorList>
    </citation>
    <scope>NUCLEOTIDE SEQUENCE [LARGE SCALE GENOMIC DNA]</scope>
    <source>
        <strain evidence="1 2">Fl201059</strain>
    </source>
</reference>
<dbReference type="Pfam" id="PF20717">
    <property type="entry name" value="DUF6829"/>
    <property type="match status" value="1"/>
</dbReference>
<keyword evidence="2" id="KW-1185">Reference proteome</keyword>
<dbReference type="AlphaFoldDB" id="A0A0N0V4M4"/>
<name>A0A0N0V4M4_FUSLA</name>
<proteinExistence type="predicted"/>
<gene>
    <name evidence="1" type="ORF">FLAG1_11873</name>
</gene>
<dbReference type="InterPro" id="IPR049232">
    <property type="entry name" value="DUF6829"/>
</dbReference>
<protein>
    <submittedName>
        <fullName evidence="1">Uncharacterized protein</fullName>
    </submittedName>
</protein>
<dbReference type="EMBL" id="JXCE01001140">
    <property type="protein sequence ID" value="KPA35424.1"/>
    <property type="molecule type" value="Genomic_DNA"/>
</dbReference>
<evidence type="ECO:0000313" key="2">
    <source>
        <dbReference type="Proteomes" id="UP000037904"/>
    </source>
</evidence>
<organism evidence="1 2">
    <name type="scientific">Fusarium langsethiae</name>
    <dbReference type="NCBI Taxonomy" id="179993"/>
    <lineage>
        <taxon>Eukaryota</taxon>
        <taxon>Fungi</taxon>
        <taxon>Dikarya</taxon>
        <taxon>Ascomycota</taxon>
        <taxon>Pezizomycotina</taxon>
        <taxon>Sordariomycetes</taxon>
        <taxon>Hypocreomycetidae</taxon>
        <taxon>Hypocreales</taxon>
        <taxon>Nectriaceae</taxon>
        <taxon>Fusarium</taxon>
    </lineage>
</organism>
<comment type="caution">
    <text evidence="1">The sequence shown here is derived from an EMBL/GenBank/DDBJ whole genome shotgun (WGS) entry which is preliminary data.</text>
</comment>
<accession>A0A0N0V4M4</accession>
<evidence type="ECO:0000313" key="1">
    <source>
        <dbReference type="EMBL" id="KPA35424.1"/>
    </source>
</evidence>
<dbReference type="Proteomes" id="UP000037904">
    <property type="component" value="Unassembled WGS sequence"/>
</dbReference>
<sequence>MECSGLIFGVRPIDAKLFFNVGDDDLLRQVHDEFPQELDRLKRAYSIGEMDSVHPPTPSPSQIIYGAQYNEVNRTLVSVLSLRWIYHNYYEIFTGTQPDQIKLTRSTFDWIRQTFMNKLEDPADLYALLAYIVINDLGKDACLASDYYSKTGEDVSTLNHDIIMLKAVETGLVPLIDRLPRRHKDMIMRGIWLGAGFNPGQLAQAENAPASLSSLLQMRGHDDDFQFHFMQQLLDIAGAAGHDDWTCARKLIQPIAQAYRNVYEVAVGVILGNRSLRDAYDVILTRRGESLHKEGFKSLNVQHPEDRALLRLLCMGGVADLEMAELYLSVWEALDDGAHASLVRTLNIDGSFVEPAVQPTYMPAMLAQGIGKTGSASRHDKEQRLYHMLRYLSRVMVLEEEQHSHAEVIERSVLWVVKDVVQSRAFQKDPAILERTEVPKSAVAIPI</sequence>